<keyword evidence="2 3" id="KW-0732">Signal</keyword>
<dbReference type="OrthoDB" id="7390264at2"/>
<evidence type="ECO:0000256" key="3">
    <source>
        <dbReference type="SAM" id="SignalP"/>
    </source>
</evidence>
<protein>
    <submittedName>
        <fullName evidence="4">Type IV secretory pathway, VirB9 component</fullName>
    </submittedName>
</protein>
<keyword evidence="5" id="KW-1185">Reference proteome</keyword>
<evidence type="ECO:0000313" key="4">
    <source>
        <dbReference type="EMBL" id="ACG78764.1"/>
    </source>
</evidence>
<accession>B4RFV1</accession>
<reference evidence="4 5" key="1">
    <citation type="journal article" date="2008" name="BMC Genomics">
        <title>Complete genome of Phenylobacterium zucineum - a novel facultative intracellular bacterium isolated from human erythroleukemia cell line K562.</title>
        <authorList>
            <person name="Luo Y."/>
            <person name="Xu X."/>
            <person name="Ding Z."/>
            <person name="Liu Z."/>
            <person name="Zhang B."/>
            <person name="Yan Z."/>
            <person name="Sun J."/>
            <person name="Hu S."/>
            <person name="Hu X."/>
        </authorList>
    </citation>
    <scope>NUCLEOTIDE SEQUENCE [LARGE SCALE GENOMIC DNA]</scope>
    <source>
        <strain evidence="4 5">HLK1</strain>
    </source>
</reference>
<gene>
    <name evidence="4" type="primary">virB9</name>
    <name evidence="4" type="ordered locus">PHZ_c2354</name>
</gene>
<comment type="similarity">
    <text evidence="1">Belongs to the TrbG/VirB9 family.</text>
</comment>
<dbReference type="eggNOG" id="COG3504">
    <property type="taxonomic scope" value="Bacteria"/>
</dbReference>
<feature type="chain" id="PRO_5002822594" evidence="3">
    <location>
        <begin position="21"/>
        <end position="282"/>
    </location>
</feature>
<dbReference type="STRING" id="450851.PHZ_c2354"/>
<sequence>MTLRNLILVASLLGAAPAVAASPPKTPASDPRIRTVDYDPQQVMRIVGVHRTATQVLFGSDETIQHVALGDTSSWEVAAEGSILFIKPTSLRAPTNLLVTTATSTGETRNYVFELSARSGSSARTAPGTTFVLRVRHPQQDQARLVGALAAETRALEQRLLTLKLERGAIEGTRNLSYALQGSRAIAPSEVSDNGRFTVLRFPGAQAIPGLFVVTPDGSEALAPFDVRGEFVVVHQTAPQLRLRRGREVLCIHNLAWSPRGPRLTTGTAAPQVDRILKEQRR</sequence>
<dbReference type="Pfam" id="PF03524">
    <property type="entry name" value="CagX"/>
    <property type="match status" value="1"/>
</dbReference>
<dbReference type="SUPFAM" id="SSF63829">
    <property type="entry name" value="Calcium-dependent phosphotriesterase"/>
    <property type="match status" value="1"/>
</dbReference>
<dbReference type="KEGG" id="pzu:PHZ_c2354"/>
<evidence type="ECO:0000256" key="1">
    <source>
        <dbReference type="ARBA" id="ARBA00006135"/>
    </source>
</evidence>
<dbReference type="InterPro" id="IPR038161">
    <property type="entry name" value="VirB9/CagX/TrbG_C_sf"/>
</dbReference>
<organism evidence="4 5">
    <name type="scientific">Phenylobacterium zucineum (strain HLK1)</name>
    <dbReference type="NCBI Taxonomy" id="450851"/>
    <lineage>
        <taxon>Bacteria</taxon>
        <taxon>Pseudomonadati</taxon>
        <taxon>Pseudomonadota</taxon>
        <taxon>Alphaproteobacteria</taxon>
        <taxon>Caulobacterales</taxon>
        <taxon>Caulobacteraceae</taxon>
        <taxon>Phenylobacterium</taxon>
    </lineage>
</organism>
<dbReference type="InterPro" id="IPR010258">
    <property type="entry name" value="Conjugal_tfr_TrbG/VirB9/CagX"/>
</dbReference>
<evidence type="ECO:0000313" key="5">
    <source>
        <dbReference type="Proteomes" id="UP000001868"/>
    </source>
</evidence>
<dbReference type="HOGENOM" id="CLU_058585_3_0_5"/>
<dbReference type="RefSeq" id="WP_012522905.1">
    <property type="nucleotide sequence ID" value="NC_011144.1"/>
</dbReference>
<proteinExistence type="inferred from homology"/>
<dbReference type="Gene3D" id="2.60.40.2500">
    <property type="match status" value="1"/>
</dbReference>
<dbReference type="AlphaFoldDB" id="B4RFV1"/>
<dbReference type="CDD" id="cd06911">
    <property type="entry name" value="VirB9_CagX_TrbG"/>
    <property type="match status" value="1"/>
</dbReference>
<dbReference type="InterPro" id="IPR033645">
    <property type="entry name" value="VirB9/CagX/TrbG_C"/>
</dbReference>
<feature type="signal peptide" evidence="3">
    <location>
        <begin position="1"/>
        <end position="20"/>
    </location>
</feature>
<name>B4RFV1_PHEZH</name>
<dbReference type="Proteomes" id="UP000001868">
    <property type="component" value="Chromosome"/>
</dbReference>
<dbReference type="EMBL" id="CP000747">
    <property type="protein sequence ID" value="ACG78764.1"/>
    <property type="molecule type" value="Genomic_DNA"/>
</dbReference>
<evidence type="ECO:0000256" key="2">
    <source>
        <dbReference type="ARBA" id="ARBA00022729"/>
    </source>
</evidence>